<evidence type="ECO:0000313" key="10">
    <source>
        <dbReference type="Proteomes" id="UP000186736"/>
    </source>
</evidence>
<organism evidence="9 10">
    <name type="scientific">Pseudomonas putida</name>
    <name type="common">Arthrobacter siderocapsulatus</name>
    <dbReference type="NCBI Taxonomy" id="303"/>
    <lineage>
        <taxon>Bacteria</taxon>
        <taxon>Pseudomonadati</taxon>
        <taxon>Pseudomonadota</taxon>
        <taxon>Gammaproteobacteria</taxon>
        <taxon>Pseudomonadales</taxon>
        <taxon>Pseudomonadaceae</taxon>
        <taxon>Pseudomonas</taxon>
    </lineage>
</organism>
<dbReference type="InterPro" id="IPR029510">
    <property type="entry name" value="Ald_DH_CS_GLU"/>
</dbReference>
<dbReference type="SUPFAM" id="SSF53720">
    <property type="entry name" value="ALDH-like"/>
    <property type="match status" value="1"/>
</dbReference>
<dbReference type="Pfam" id="PF00171">
    <property type="entry name" value="Aldedh"/>
    <property type="match status" value="1"/>
</dbReference>
<name>A0A1Q9RAI8_PSEPU</name>
<dbReference type="PROSITE" id="PS00687">
    <property type="entry name" value="ALDEHYDE_DEHYDR_GLU"/>
    <property type="match status" value="1"/>
</dbReference>
<evidence type="ECO:0000256" key="6">
    <source>
        <dbReference type="PROSITE-ProRule" id="PRU10007"/>
    </source>
</evidence>
<dbReference type="AlphaFoldDB" id="A0A1Q9RAI8"/>
<dbReference type="PIRSF" id="PIRSF036492">
    <property type="entry name" value="ALDH"/>
    <property type="match status" value="1"/>
</dbReference>
<dbReference type="GO" id="GO:0005737">
    <property type="term" value="C:cytoplasm"/>
    <property type="evidence" value="ECO:0007669"/>
    <property type="project" value="TreeGrafter"/>
</dbReference>
<evidence type="ECO:0000256" key="7">
    <source>
        <dbReference type="RuleBase" id="RU003345"/>
    </source>
</evidence>
<evidence type="ECO:0000256" key="4">
    <source>
        <dbReference type="PIRNR" id="PIRNR036492"/>
    </source>
</evidence>
<feature type="active site" evidence="5">
    <location>
        <position position="249"/>
    </location>
</feature>
<gene>
    <name evidence="9" type="primary">calB_1</name>
    <name evidence="9" type="ORF">PSEMO_06360</name>
</gene>
<sequence length="472" mass="50561">MIDNQALQDLDAILRGMKRAHLAAGPASAARRRDRLTRAARLIRDNHGAIATAIAADFGARSRYQTLVADLATTVKMLEHSAEHLESWMQPEPVESPGPGMSAWIEQQPLGVVGVISPWNFPINLAFGPLAGVFAAGNSAMLKPSELTPATSQLLAELVPAYFEPSELCVVLGDASVGAAFSALPFDHLVFTGSTAVGRHVMRAAAENLVPVTLELGGKSPVVVAEGFDIATAVQRTLTIKSFNAGQICLSPDYLLIAEQGQQAFVEASRAFIASTFPTLQNNPDYTAIINPRHFERLLGLLDDARRKGATVISLAPQGEPDFDARTRKIAPHLVFGASDEMQIMQEEIFGPLLPVRSCAGFDAALEYINAHPRPLAAYLFSDDPAQQQAFARHTTSGALVINDVMTHASIDALPFGGVGASGMGAYHGVHGFRRFTHAKAVVRQSQDGASNLRLRAPYDTKLQAIQAFLEA</sequence>
<proteinExistence type="inferred from homology"/>
<protein>
    <recommendedName>
        <fullName evidence="4">Aldehyde dehydrogenase</fullName>
    </recommendedName>
</protein>
<evidence type="ECO:0000256" key="3">
    <source>
        <dbReference type="ARBA" id="ARBA00023027"/>
    </source>
</evidence>
<accession>A0A1Q9RAI8</accession>
<feature type="active site" evidence="5 6">
    <location>
        <position position="215"/>
    </location>
</feature>
<dbReference type="CDD" id="cd07133">
    <property type="entry name" value="ALDH_CALDH_CalB"/>
    <property type="match status" value="1"/>
</dbReference>
<dbReference type="PANTHER" id="PTHR43570">
    <property type="entry name" value="ALDEHYDE DEHYDROGENASE"/>
    <property type="match status" value="1"/>
</dbReference>
<dbReference type="Proteomes" id="UP000186736">
    <property type="component" value="Unassembled WGS sequence"/>
</dbReference>
<evidence type="ECO:0000256" key="1">
    <source>
        <dbReference type="ARBA" id="ARBA00009986"/>
    </source>
</evidence>
<dbReference type="GO" id="GO:0004029">
    <property type="term" value="F:aldehyde dehydrogenase (NAD+) activity"/>
    <property type="evidence" value="ECO:0007669"/>
    <property type="project" value="TreeGrafter"/>
</dbReference>
<dbReference type="InterPro" id="IPR016163">
    <property type="entry name" value="Ald_DH_C"/>
</dbReference>
<evidence type="ECO:0000313" key="9">
    <source>
        <dbReference type="EMBL" id="OLS64351.1"/>
    </source>
</evidence>
<dbReference type="Gene3D" id="3.40.309.10">
    <property type="entry name" value="Aldehyde Dehydrogenase, Chain A, domain 2"/>
    <property type="match status" value="1"/>
</dbReference>
<keyword evidence="3" id="KW-0520">NAD</keyword>
<dbReference type="InterPro" id="IPR012394">
    <property type="entry name" value="Aldehyde_DH_NAD(P)"/>
</dbReference>
<comment type="caution">
    <text evidence="9">The sequence shown here is derived from an EMBL/GenBank/DDBJ whole genome shotgun (WGS) entry which is preliminary data.</text>
</comment>
<feature type="domain" description="Aldehyde dehydrogenase" evidence="8">
    <location>
        <begin position="8"/>
        <end position="442"/>
    </location>
</feature>
<dbReference type="InterPro" id="IPR016161">
    <property type="entry name" value="Ald_DH/histidinol_DH"/>
</dbReference>
<keyword evidence="2 4" id="KW-0560">Oxidoreductase</keyword>
<evidence type="ECO:0000256" key="2">
    <source>
        <dbReference type="ARBA" id="ARBA00023002"/>
    </source>
</evidence>
<dbReference type="GO" id="GO:0006081">
    <property type="term" value="P:aldehyde metabolic process"/>
    <property type="evidence" value="ECO:0007669"/>
    <property type="project" value="InterPro"/>
</dbReference>
<comment type="similarity">
    <text evidence="1 4 7">Belongs to the aldehyde dehydrogenase family.</text>
</comment>
<dbReference type="EMBL" id="MKZO01000006">
    <property type="protein sequence ID" value="OLS64351.1"/>
    <property type="molecule type" value="Genomic_DNA"/>
</dbReference>
<dbReference type="InterPro" id="IPR016162">
    <property type="entry name" value="Ald_DH_N"/>
</dbReference>
<dbReference type="Gene3D" id="3.40.605.10">
    <property type="entry name" value="Aldehyde Dehydrogenase, Chain A, domain 1"/>
    <property type="match status" value="1"/>
</dbReference>
<dbReference type="PANTHER" id="PTHR43570:SF20">
    <property type="entry name" value="ALDEHYDE DEHYDROGENASE ALDX-RELATED"/>
    <property type="match status" value="1"/>
</dbReference>
<evidence type="ECO:0000256" key="5">
    <source>
        <dbReference type="PIRSR" id="PIRSR036492-1"/>
    </source>
</evidence>
<evidence type="ECO:0000259" key="8">
    <source>
        <dbReference type="Pfam" id="PF00171"/>
    </source>
</evidence>
<dbReference type="InterPro" id="IPR015590">
    <property type="entry name" value="Aldehyde_DH_dom"/>
</dbReference>
<reference evidence="9 10" key="1">
    <citation type="submission" date="2016-10" db="EMBL/GenBank/DDBJ databases">
        <title>Genome Sequence of Pseudomonas putida GM4FR.</title>
        <authorList>
            <person name="Poehlein A."/>
            <person name="Wemheuer F."/>
            <person name="Hollensteiner J."/>
            <person name="Wemheuer B."/>
        </authorList>
    </citation>
    <scope>NUCLEOTIDE SEQUENCE [LARGE SCALE GENOMIC DNA]</scope>
    <source>
        <strain evidence="9 10">GM4FR</strain>
    </source>
</reference>
<dbReference type="OrthoDB" id="9812625at2"/>